<name>A0A1F7FHS2_UNCRA</name>
<organism evidence="2 3">
    <name type="scientific">Candidatus Raymondbacteria bacterium RIFOXYD12_FULL_49_13</name>
    <dbReference type="NCBI Taxonomy" id="1817890"/>
    <lineage>
        <taxon>Bacteria</taxon>
        <taxon>Raymondiibacteriota</taxon>
    </lineage>
</organism>
<proteinExistence type="predicted"/>
<feature type="domain" description="PIN" evidence="1">
    <location>
        <begin position="1"/>
        <end position="113"/>
    </location>
</feature>
<dbReference type="PANTHER" id="PTHR34610">
    <property type="entry name" value="SSL7007 PROTEIN"/>
    <property type="match status" value="1"/>
</dbReference>
<dbReference type="InterPro" id="IPR029060">
    <property type="entry name" value="PIN-like_dom_sf"/>
</dbReference>
<reference evidence="2 3" key="1">
    <citation type="journal article" date="2016" name="Nat. Commun.">
        <title>Thousands of microbial genomes shed light on interconnected biogeochemical processes in an aquifer system.</title>
        <authorList>
            <person name="Anantharaman K."/>
            <person name="Brown C.T."/>
            <person name="Hug L.A."/>
            <person name="Sharon I."/>
            <person name="Castelle C.J."/>
            <person name="Probst A.J."/>
            <person name="Thomas B.C."/>
            <person name="Singh A."/>
            <person name="Wilkins M.J."/>
            <person name="Karaoz U."/>
            <person name="Brodie E.L."/>
            <person name="Williams K.H."/>
            <person name="Hubbard S.S."/>
            <person name="Banfield J.F."/>
        </authorList>
    </citation>
    <scope>NUCLEOTIDE SEQUENCE [LARGE SCALE GENOMIC DNA]</scope>
</reference>
<comment type="caution">
    <text evidence="2">The sequence shown here is derived from an EMBL/GenBank/DDBJ whole genome shotgun (WGS) entry which is preliminary data.</text>
</comment>
<dbReference type="PANTHER" id="PTHR34610:SF3">
    <property type="entry name" value="SSL7007 PROTEIN"/>
    <property type="match status" value="1"/>
</dbReference>
<evidence type="ECO:0000313" key="2">
    <source>
        <dbReference type="EMBL" id="OGK06259.1"/>
    </source>
</evidence>
<accession>A0A1F7FHS2</accession>
<protein>
    <submittedName>
        <fullName evidence="2">Putative toxin-antitoxin system toxin component, PIN family</fullName>
    </submittedName>
</protein>
<evidence type="ECO:0000259" key="1">
    <source>
        <dbReference type="SMART" id="SM00670"/>
    </source>
</evidence>
<dbReference type="Pfam" id="PF13470">
    <property type="entry name" value="PIN_3"/>
    <property type="match status" value="1"/>
</dbReference>
<dbReference type="SMART" id="SM00670">
    <property type="entry name" value="PINc"/>
    <property type="match status" value="1"/>
</dbReference>
<dbReference type="SUPFAM" id="SSF88723">
    <property type="entry name" value="PIN domain-like"/>
    <property type="match status" value="1"/>
</dbReference>
<dbReference type="AlphaFoldDB" id="A0A1F7FHS2"/>
<dbReference type="EMBL" id="MFYX01000033">
    <property type="protein sequence ID" value="OGK06259.1"/>
    <property type="molecule type" value="Genomic_DNA"/>
</dbReference>
<gene>
    <name evidence="2" type="ORF">A2519_08270</name>
</gene>
<dbReference type="Gene3D" id="3.40.50.1010">
    <property type="entry name" value="5'-nuclease"/>
    <property type="match status" value="1"/>
</dbReference>
<evidence type="ECO:0000313" key="3">
    <source>
        <dbReference type="Proteomes" id="UP000179243"/>
    </source>
</evidence>
<dbReference type="InterPro" id="IPR002850">
    <property type="entry name" value="PIN_toxin-like"/>
</dbReference>
<sequence>MNAVFDTNVFVSALLFGGRPRLALEKVIEGAVRLHISPDLIGELRTTLSRQKFKLSPEQTAFFIEEIEALCTPVLPREKIKKACRDQKDHIVLECAVASACDALVTGDEDLLVLKTYRGVPIISVAGFLDRF</sequence>
<dbReference type="InterPro" id="IPR002716">
    <property type="entry name" value="PIN_dom"/>
</dbReference>
<dbReference type="Proteomes" id="UP000179243">
    <property type="component" value="Unassembled WGS sequence"/>
</dbReference>
<dbReference type="NCBIfam" id="TIGR00305">
    <property type="entry name" value="putative toxin-antitoxin system toxin component, PIN family"/>
    <property type="match status" value="1"/>
</dbReference>